<name>A0A316FBZ2_9ACTN</name>
<keyword evidence="4 7" id="KW-0418">Kinase</keyword>
<feature type="domain" description="Carbohydrate kinase PfkB" evidence="6">
    <location>
        <begin position="26"/>
        <end position="304"/>
    </location>
</feature>
<keyword evidence="3" id="KW-0547">Nucleotide-binding</keyword>
<dbReference type="AlphaFoldDB" id="A0A316FBZ2"/>
<dbReference type="Pfam" id="PF00294">
    <property type="entry name" value="PfkB"/>
    <property type="match status" value="1"/>
</dbReference>
<organism evidence="7 8">
    <name type="scientific">Actinoplanes xinjiangensis</name>
    <dbReference type="NCBI Taxonomy" id="512350"/>
    <lineage>
        <taxon>Bacteria</taxon>
        <taxon>Bacillati</taxon>
        <taxon>Actinomycetota</taxon>
        <taxon>Actinomycetes</taxon>
        <taxon>Micromonosporales</taxon>
        <taxon>Micromonosporaceae</taxon>
        <taxon>Actinoplanes</taxon>
    </lineage>
</organism>
<comment type="similarity">
    <text evidence="1">Belongs to the carbohydrate kinase PfkB family.</text>
</comment>
<evidence type="ECO:0000259" key="6">
    <source>
        <dbReference type="Pfam" id="PF00294"/>
    </source>
</evidence>
<evidence type="ECO:0000256" key="5">
    <source>
        <dbReference type="ARBA" id="ARBA00022840"/>
    </source>
</evidence>
<gene>
    <name evidence="7" type="ORF">BC793_11128</name>
</gene>
<dbReference type="InterPro" id="IPR050306">
    <property type="entry name" value="PfkB_Carbo_kinase"/>
</dbReference>
<evidence type="ECO:0000313" key="8">
    <source>
        <dbReference type="Proteomes" id="UP000245697"/>
    </source>
</evidence>
<accession>A0A316FBZ2</accession>
<reference evidence="7 8" key="1">
    <citation type="submission" date="2018-05" db="EMBL/GenBank/DDBJ databases">
        <title>Genomic Encyclopedia of Archaeal and Bacterial Type Strains, Phase II (KMG-II): from individual species to whole genera.</title>
        <authorList>
            <person name="Goeker M."/>
        </authorList>
    </citation>
    <scope>NUCLEOTIDE SEQUENCE [LARGE SCALE GENOMIC DNA]</scope>
    <source>
        <strain evidence="7 8">DSM 45184</strain>
    </source>
</reference>
<dbReference type="PANTHER" id="PTHR43085:SF1">
    <property type="entry name" value="PSEUDOURIDINE KINASE-RELATED"/>
    <property type="match status" value="1"/>
</dbReference>
<dbReference type="GO" id="GO:0005524">
    <property type="term" value="F:ATP binding"/>
    <property type="evidence" value="ECO:0007669"/>
    <property type="project" value="UniProtKB-KW"/>
</dbReference>
<dbReference type="SUPFAM" id="SSF53613">
    <property type="entry name" value="Ribokinase-like"/>
    <property type="match status" value="1"/>
</dbReference>
<comment type="caution">
    <text evidence="7">The sequence shown here is derived from an EMBL/GenBank/DDBJ whole genome shotgun (WGS) entry which is preliminary data.</text>
</comment>
<evidence type="ECO:0000256" key="1">
    <source>
        <dbReference type="ARBA" id="ARBA00010688"/>
    </source>
</evidence>
<evidence type="ECO:0000256" key="4">
    <source>
        <dbReference type="ARBA" id="ARBA00022777"/>
    </source>
</evidence>
<keyword evidence="2" id="KW-0808">Transferase</keyword>
<keyword evidence="8" id="KW-1185">Reference proteome</keyword>
<dbReference type="InterPro" id="IPR029056">
    <property type="entry name" value="Ribokinase-like"/>
</dbReference>
<sequence>MSGPVGYAAILGEALVDLLDSTVEGEHVYRPAIGGGPLNVAVGVTRLGGAAQFVGSLSDDVWGDRISAFLTGAGVGTQGVRRVPAPSSLAVTTHTGAEPEFRFYGTPPSYALLHPGDLDLPLLHGAAVLYAGSISLLSEPFLDTARKAWAVPGPLKVFDPNVRPALVPDRPALAALRDLVEQFAATADLVKLSEADGRLLYDGAPVSETADRLRAAGAAVVVVTRGPHGAVVVTDAGTVAVPAPVVTAVDATGAGDSVMAALIAHLLADGPGTGPARWADAVTFALTVAALVCERPGGAAAMPTRDEVAARWGAVVSGPPVVLQ</sequence>
<dbReference type="Gene3D" id="3.40.1190.20">
    <property type="match status" value="1"/>
</dbReference>
<dbReference type="InterPro" id="IPR011611">
    <property type="entry name" value="PfkB_dom"/>
</dbReference>
<dbReference type="OrthoDB" id="9795789at2"/>
<protein>
    <submittedName>
        <fullName evidence="7">Fructokinase</fullName>
    </submittedName>
</protein>
<evidence type="ECO:0000256" key="2">
    <source>
        <dbReference type="ARBA" id="ARBA00022679"/>
    </source>
</evidence>
<keyword evidence="5" id="KW-0067">ATP-binding</keyword>
<proteinExistence type="inferred from homology"/>
<dbReference type="GO" id="GO:0016301">
    <property type="term" value="F:kinase activity"/>
    <property type="evidence" value="ECO:0007669"/>
    <property type="project" value="UniProtKB-KW"/>
</dbReference>
<dbReference type="Proteomes" id="UP000245697">
    <property type="component" value="Unassembled WGS sequence"/>
</dbReference>
<dbReference type="RefSeq" id="WP_109595915.1">
    <property type="nucleotide sequence ID" value="NZ_BONA01000061.1"/>
</dbReference>
<evidence type="ECO:0000313" key="7">
    <source>
        <dbReference type="EMBL" id="PWK45056.1"/>
    </source>
</evidence>
<dbReference type="CDD" id="cd01167">
    <property type="entry name" value="bac_FRK"/>
    <property type="match status" value="1"/>
</dbReference>
<evidence type="ECO:0000256" key="3">
    <source>
        <dbReference type="ARBA" id="ARBA00022741"/>
    </source>
</evidence>
<dbReference type="PANTHER" id="PTHR43085">
    <property type="entry name" value="HEXOKINASE FAMILY MEMBER"/>
    <property type="match status" value="1"/>
</dbReference>
<dbReference type="EMBL" id="QGGR01000011">
    <property type="protein sequence ID" value="PWK45056.1"/>
    <property type="molecule type" value="Genomic_DNA"/>
</dbReference>